<evidence type="ECO:0000313" key="1">
    <source>
        <dbReference type="EMBL" id="AGT34385.1"/>
    </source>
</evidence>
<dbReference type="Proteomes" id="UP000015502">
    <property type="component" value="Chromosome"/>
</dbReference>
<dbReference type="PaxDb" id="523849-OCC_14560"/>
<dbReference type="HOGENOM" id="CLU_2949495_0_0_2"/>
<dbReference type="GeneID" id="16550816"/>
<dbReference type="AlphaFoldDB" id="S5Z549"/>
<dbReference type="KEGG" id="tlt:OCC_14560"/>
<dbReference type="STRING" id="523849.OCC_14560"/>
<name>S5Z549_THELN</name>
<reference evidence="1 2" key="1">
    <citation type="journal article" date="2012" name="J. Bacteriol.">
        <title>Genome sequence of the model hyperthermophilic archaeon Thermococcus litoralis NS-C.</title>
        <authorList>
            <person name="Gardner A.F."/>
            <person name="Kumar S."/>
            <person name="Perler F.B."/>
        </authorList>
    </citation>
    <scope>NUCLEOTIDE SEQUENCE [LARGE SCALE GENOMIC DNA]</scope>
    <source>
        <strain evidence="2">ATCC 51850 / DSM 5473 / JCM 8560 / NS-C</strain>
    </source>
</reference>
<accession>S5Z549</accession>
<evidence type="ECO:0000313" key="2">
    <source>
        <dbReference type="Proteomes" id="UP000015502"/>
    </source>
</evidence>
<keyword evidence="2" id="KW-1185">Reference proteome</keyword>
<dbReference type="RefSeq" id="WP_023843740.1">
    <property type="nucleotide sequence ID" value="NC_022084.1"/>
</dbReference>
<proteinExistence type="predicted"/>
<protein>
    <submittedName>
        <fullName evidence="1">Uncharacterized protein</fullName>
    </submittedName>
</protein>
<organism evidence="1 2">
    <name type="scientific">Thermococcus litoralis (strain ATCC 51850 / DSM 5473 / JCM 8560 / NS-C)</name>
    <dbReference type="NCBI Taxonomy" id="523849"/>
    <lineage>
        <taxon>Archaea</taxon>
        <taxon>Methanobacteriati</taxon>
        <taxon>Methanobacteriota</taxon>
        <taxon>Thermococci</taxon>
        <taxon>Thermococcales</taxon>
        <taxon>Thermococcaceae</taxon>
        <taxon>Thermococcus</taxon>
    </lineage>
</organism>
<sequence>MEWKKRDSGAPVFVKPYYTTATRIVGVFFGGVEGTTVTGFSEIDGIFCELGNMVVAYDS</sequence>
<dbReference type="EMBL" id="CP006670">
    <property type="protein sequence ID" value="AGT34385.1"/>
    <property type="molecule type" value="Genomic_DNA"/>
</dbReference>
<gene>
    <name evidence="1" type="ORF">OCC_14560</name>
</gene>